<evidence type="ECO:0000313" key="4">
    <source>
        <dbReference type="Proteomes" id="UP000199139"/>
    </source>
</evidence>
<keyword evidence="1" id="KW-0472">Membrane</keyword>
<keyword evidence="1" id="KW-0812">Transmembrane</keyword>
<sequence length="108" mass="12520">MGNISSLEFFYVVFGISLLMELIYNVISEKNAIIFLLVYHVYEPDRAEYDFTKTLRNYKLFALTLIVYSAIIIVLTYIFGTIVSKVGMWIFFLIVIIGSKFLNPVKKT</sequence>
<evidence type="ECO:0000313" key="3">
    <source>
        <dbReference type="EMBL" id="SFT07550.1"/>
    </source>
</evidence>
<dbReference type="Proteomes" id="UP000199139">
    <property type="component" value="Unassembled WGS sequence"/>
</dbReference>
<reference evidence="2 5" key="2">
    <citation type="submission" date="2019-07" db="EMBL/GenBank/DDBJ databases">
        <title>Whole genome shotgun sequence of Halolactibacillus miurensis NBRC 100873.</title>
        <authorList>
            <person name="Hosoyama A."/>
            <person name="Uohara A."/>
            <person name="Ohji S."/>
            <person name="Ichikawa N."/>
        </authorList>
    </citation>
    <scope>NUCLEOTIDE SEQUENCE [LARGE SCALE GENOMIC DNA]</scope>
    <source>
        <strain evidence="2 5">NBRC 100873</strain>
    </source>
</reference>
<evidence type="ECO:0000256" key="1">
    <source>
        <dbReference type="SAM" id="Phobius"/>
    </source>
</evidence>
<gene>
    <name evidence="2" type="ORF">HMI01_28220</name>
    <name evidence="3" type="ORF">SAMN05421668_14011</name>
</gene>
<evidence type="ECO:0000313" key="2">
    <source>
        <dbReference type="EMBL" id="GEM05834.1"/>
    </source>
</evidence>
<name>A0A1I6V1I2_9BACI</name>
<evidence type="ECO:0000313" key="5">
    <source>
        <dbReference type="Proteomes" id="UP000321773"/>
    </source>
</evidence>
<accession>A0A1I6V1I2</accession>
<dbReference type="Proteomes" id="UP000321773">
    <property type="component" value="Unassembled WGS sequence"/>
</dbReference>
<reference evidence="3 4" key="1">
    <citation type="submission" date="2016-10" db="EMBL/GenBank/DDBJ databases">
        <authorList>
            <person name="de Groot N.N."/>
        </authorList>
    </citation>
    <scope>NUCLEOTIDE SEQUENCE [LARGE SCALE GENOMIC DNA]</scope>
    <source>
        <strain evidence="3 4">DSM 17074</strain>
    </source>
</reference>
<feature type="transmembrane region" description="Helical" evidence="1">
    <location>
        <begin position="86"/>
        <end position="103"/>
    </location>
</feature>
<protein>
    <submittedName>
        <fullName evidence="3">Uncharacterized protein</fullName>
    </submittedName>
</protein>
<dbReference type="EMBL" id="BJWJ01000055">
    <property type="protein sequence ID" value="GEM05834.1"/>
    <property type="molecule type" value="Genomic_DNA"/>
</dbReference>
<dbReference type="AlphaFoldDB" id="A0A1I6V1I2"/>
<feature type="transmembrane region" description="Helical" evidence="1">
    <location>
        <begin position="60"/>
        <end position="80"/>
    </location>
</feature>
<proteinExistence type="predicted"/>
<keyword evidence="5" id="KW-1185">Reference proteome</keyword>
<dbReference type="EMBL" id="FPAI01000040">
    <property type="protein sequence ID" value="SFT07550.1"/>
    <property type="molecule type" value="Genomic_DNA"/>
</dbReference>
<keyword evidence="1" id="KW-1133">Transmembrane helix</keyword>
<feature type="transmembrane region" description="Helical" evidence="1">
    <location>
        <begin position="6"/>
        <end position="27"/>
    </location>
</feature>
<organism evidence="3 4">
    <name type="scientific">Halolactibacillus miurensis</name>
    <dbReference type="NCBI Taxonomy" id="306541"/>
    <lineage>
        <taxon>Bacteria</taxon>
        <taxon>Bacillati</taxon>
        <taxon>Bacillota</taxon>
        <taxon>Bacilli</taxon>
        <taxon>Bacillales</taxon>
        <taxon>Bacillaceae</taxon>
        <taxon>Halolactibacillus</taxon>
    </lineage>
</organism>